<feature type="compositionally biased region" description="Polar residues" evidence="1">
    <location>
        <begin position="69"/>
        <end position="85"/>
    </location>
</feature>
<evidence type="ECO:0000313" key="3">
    <source>
        <dbReference type="Proteomes" id="UP000007148"/>
    </source>
</evidence>
<evidence type="ECO:0000313" key="2">
    <source>
        <dbReference type="EMBL" id="CCA67025.1"/>
    </source>
</evidence>
<dbReference type="OrthoDB" id="3268872at2759"/>
<evidence type="ECO:0000256" key="1">
    <source>
        <dbReference type="SAM" id="MobiDB-lite"/>
    </source>
</evidence>
<feature type="compositionally biased region" description="Basic and acidic residues" evidence="1">
    <location>
        <begin position="199"/>
        <end position="208"/>
    </location>
</feature>
<keyword evidence="3" id="KW-1185">Reference proteome</keyword>
<feature type="compositionally biased region" description="Basic and acidic residues" evidence="1">
    <location>
        <begin position="1"/>
        <end position="14"/>
    </location>
</feature>
<dbReference type="AlphaFoldDB" id="G4T6R0"/>
<feature type="compositionally biased region" description="Basic and acidic residues" evidence="1">
    <location>
        <begin position="545"/>
        <end position="561"/>
    </location>
</feature>
<feature type="compositionally biased region" description="Polar residues" evidence="1">
    <location>
        <begin position="850"/>
        <end position="866"/>
    </location>
</feature>
<protein>
    <submittedName>
        <fullName evidence="2">Related to proteophosphoglycan ppg4-Leishmania braziliensis</fullName>
    </submittedName>
</protein>
<dbReference type="eggNOG" id="ENOG502SQGF">
    <property type="taxonomic scope" value="Eukaryota"/>
</dbReference>
<comment type="caution">
    <text evidence="2">The sequence shown here is derived from an EMBL/GenBank/DDBJ whole genome shotgun (WGS) entry which is preliminary data.</text>
</comment>
<feature type="region of interest" description="Disordered" evidence="1">
    <location>
        <begin position="1"/>
        <end position="239"/>
    </location>
</feature>
<dbReference type="InParanoid" id="G4T6R0"/>
<feature type="compositionally biased region" description="Polar residues" evidence="1">
    <location>
        <begin position="879"/>
        <end position="901"/>
    </location>
</feature>
<feature type="compositionally biased region" description="Polar residues" evidence="1">
    <location>
        <begin position="644"/>
        <end position="654"/>
    </location>
</feature>
<proteinExistence type="predicted"/>
<organism evidence="2 3">
    <name type="scientific">Serendipita indica (strain DSM 11827)</name>
    <name type="common">Root endophyte fungus</name>
    <name type="synonym">Piriformospora indica</name>
    <dbReference type="NCBI Taxonomy" id="1109443"/>
    <lineage>
        <taxon>Eukaryota</taxon>
        <taxon>Fungi</taxon>
        <taxon>Dikarya</taxon>
        <taxon>Basidiomycota</taxon>
        <taxon>Agaricomycotina</taxon>
        <taxon>Agaricomycetes</taxon>
        <taxon>Sebacinales</taxon>
        <taxon>Serendipitaceae</taxon>
        <taxon>Serendipita</taxon>
    </lineage>
</organism>
<feature type="region of interest" description="Disordered" evidence="1">
    <location>
        <begin position="699"/>
        <end position="935"/>
    </location>
</feature>
<dbReference type="STRING" id="1109443.G4T6R0"/>
<dbReference type="HOGENOM" id="CLU_308863_0_0_1"/>
<reference evidence="2 3" key="1">
    <citation type="journal article" date="2011" name="PLoS Pathog.">
        <title>Endophytic Life Strategies Decoded by Genome and Transcriptome Analyses of the Mutualistic Root Symbiont Piriformospora indica.</title>
        <authorList>
            <person name="Zuccaro A."/>
            <person name="Lahrmann U."/>
            <person name="Guldener U."/>
            <person name="Langen G."/>
            <person name="Pfiffi S."/>
            <person name="Biedenkopf D."/>
            <person name="Wong P."/>
            <person name="Samans B."/>
            <person name="Grimm C."/>
            <person name="Basiewicz M."/>
            <person name="Murat C."/>
            <person name="Martin F."/>
            <person name="Kogel K.H."/>
        </authorList>
    </citation>
    <scope>NUCLEOTIDE SEQUENCE [LARGE SCALE GENOMIC DNA]</scope>
    <source>
        <strain evidence="2 3">DSM 11827</strain>
    </source>
</reference>
<feature type="compositionally biased region" description="Low complexity" evidence="1">
    <location>
        <begin position="710"/>
        <end position="740"/>
    </location>
</feature>
<dbReference type="OMA" id="RCESTPA"/>
<feature type="compositionally biased region" description="Polar residues" evidence="1">
    <location>
        <begin position="798"/>
        <end position="808"/>
    </location>
</feature>
<feature type="compositionally biased region" description="Acidic residues" evidence="1">
    <location>
        <begin position="187"/>
        <end position="198"/>
    </location>
</feature>
<feature type="compositionally biased region" description="Polar residues" evidence="1">
    <location>
        <begin position="31"/>
        <end position="40"/>
    </location>
</feature>
<dbReference type="Proteomes" id="UP000007148">
    <property type="component" value="Unassembled WGS sequence"/>
</dbReference>
<feature type="compositionally biased region" description="Polar residues" evidence="1">
    <location>
        <begin position="219"/>
        <end position="229"/>
    </location>
</feature>
<feature type="compositionally biased region" description="Polar residues" evidence="1">
    <location>
        <begin position="323"/>
        <end position="332"/>
    </location>
</feature>
<name>G4T6R0_SERID</name>
<feature type="compositionally biased region" description="Low complexity" evidence="1">
    <location>
        <begin position="86"/>
        <end position="121"/>
    </location>
</feature>
<dbReference type="EMBL" id="CAFZ01000008">
    <property type="protein sequence ID" value="CCA67025.1"/>
    <property type="molecule type" value="Genomic_DNA"/>
</dbReference>
<feature type="compositionally biased region" description="Low complexity" evidence="1">
    <location>
        <begin position="582"/>
        <end position="597"/>
    </location>
</feature>
<feature type="region of interest" description="Disordered" evidence="1">
    <location>
        <begin position="541"/>
        <end position="654"/>
    </location>
</feature>
<feature type="compositionally biased region" description="Polar residues" evidence="1">
    <location>
        <begin position="162"/>
        <end position="179"/>
    </location>
</feature>
<feature type="region of interest" description="Disordered" evidence="1">
    <location>
        <begin position="323"/>
        <end position="353"/>
    </location>
</feature>
<feature type="compositionally biased region" description="Low complexity" evidence="1">
    <location>
        <begin position="607"/>
        <end position="616"/>
    </location>
</feature>
<gene>
    <name evidence="2" type="ORF">PIIN_00862</name>
</gene>
<feature type="compositionally biased region" description="Polar residues" evidence="1">
    <location>
        <begin position="140"/>
        <end position="150"/>
    </location>
</feature>
<feature type="compositionally biased region" description="Low complexity" evidence="1">
    <location>
        <begin position="902"/>
        <end position="918"/>
    </location>
</feature>
<accession>G4T6R0</accession>
<sequence>MKRLFGRRDKDKAVRTSATESATEKETTSAHNEQPQTHTDAANGFLSPYTAPVARKRSLFFGSARGPTKSVQGSHSGSDAGSNTLTTRSTSGSSDASSSLVSTPIDEPLTPLGTETPPTETKSWPNPWASSLGKAKASRALQTTQQQQPVKPSPAASSSSSFTNALRSRVTASRTQTIPRVSVESSADSEEESDDSSWDEIHPNEITRPRKTLRIPASGQRQQSPNSRRTVFGGAVTSSPLTRETSKALANLHALTLDALVPPTSAPPLVQTPSAVPFPRSSNKVHLHPAIVNIIHAQHSPLHMEILRKRLLRRIERRVLTATEQSSIQPLATRSAKPRDANKRRLPAAEETYEDSKAVGGGWSKGMKRWAMRPCFEERVVVWKPHASGVIARSVERDNRCGVAALEFSEGAEALAGLHRQNELPPPPSDIYVPASNRKLPPPLVIPRSPHGIANSDARSLGMVSSRTRIGPSKLRPPPIDATALVSQDEDDLPLGMVVLQRRQKEELEERKRRAAAEKAERERKAREEEEKKRLFAEQVAAARQRREGERLGKNGKKDSWLEGEIDALPPPVRPYASTGRSSSNPNLPTSNSLQNSKPQFDRRQTSAASIISSSATVTTKRQEPVRQQTAPPLPSPWTGIAYTGNTAGSQREYSTPISAPATMRSYNMMMLPPQPDPVSMAMFEQGLLHPWTMNHGTGSTGALTPPRALFGLSSSGDSAGSLTPPRFPSSRPSSWGSSSEDVWLMMQNAGSSSGTNPDAHDRRRSKGSMLASPVDERRSRSHSKSPTDTAPPGYGRPTSSVNGSAPKSQEKRHSRQISSVTAPSAPGRQQSSSSSTPNLHVPSLPTRPRGNSATLSKLNPAQANRTPYGLPSGESYAPVSNASRLQSLSSTPQRESTLAPSTSKDTLKKTSSFLSLTQGRDGGSVTTRKSKLFS</sequence>